<reference evidence="2 3" key="1">
    <citation type="submission" date="2018-03" db="EMBL/GenBank/DDBJ databases">
        <title>Ahniella affigens gen. nov., sp. nov., a gammaproteobacterium isolated from sandy soil near a stream.</title>
        <authorList>
            <person name="Ko Y."/>
            <person name="Kim J.-H."/>
        </authorList>
    </citation>
    <scope>NUCLEOTIDE SEQUENCE [LARGE SCALE GENOMIC DNA]</scope>
    <source>
        <strain evidence="2 3">D13</strain>
    </source>
</reference>
<dbReference type="PANTHER" id="PTHR34400:SF4">
    <property type="entry name" value="MEMBRANE PROTEIN"/>
    <property type="match status" value="1"/>
</dbReference>
<dbReference type="OrthoDB" id="9800162at2"/>
<gene>
    <name evidence="2" type="ORF">C7S18_15585</name>
</gene>
<dbReference type="PANTHER" id="PTHR34400">
    <property type="match status" value="1"/>
</dbReference>
<dbReference type="Proteomes" id="UP000241074">
    <property type="component" value="Chromosome"/>
</dbReference>
<dbReference type="KEGG" id="xba:C7S18_15585"/>
<dbReference type="EMBL" id="CP027860">
    <property type="protein sequence ID" value="AVQ00143.1"/>
    <property type="molecule type" value="Genomic_DNA"/>
</dbReference>
<dbReference type="AlphaFoldDB" id="A0A2P1PZ57"/>
<evidence type="ECO:0000313" key="3">
    <source>
        <dbReference type="Proteomes" id="UP000241074"/>
    </source>
</evidence>
<dbReference type="Gene3D" id="1.20.1260.10">
    <property type="match status" value="1"/>
</dbReference>
<accession>A0A2P1PZ57</accession>
<reference evidence="2 3" key="2">
    <citation type="submission" date="2018-03" db="EMBL/GenBank/DDBJ databases">
        <authorList>
            <person name="Keele B.F."/>
        </authorList>
    </citation>
    <scope>NUCLEOTIDE SEQUENCE [LARGE SCALE GENOMIC DNA]</scope>
    <source>
        <strain evidence="2 3">D13</strain>
    </source>
</reference>
<dbReference type="InterPro" id="IPR012347">
    <property type="entry name" value="Ferritin-like"/>
</dbReference>
<organism evidence="2 3">
    <name type="scientific">Ahniella affigens</name>
    <dbReference type="NCBI Taxonomy" id="2021234"/>
    <lineage>
        <taxon>Bacteria</taxon>
        <taxon>Pseudomonadati</taxon>
        <taxon>Pseudomonadota</taxon>
        <taxon>Gammaproteobacteria</taxon>
        <taxon>Lysobacterales</taxon>
        <taxon>Rhodanobacteraceae</taxon>
        <taxon>Ahniella</taxon>
    </lineage>
</organism>
<name>A0A2P1PZ57_9GAMM</name>
<keyword evidence="3" id="KW-1185">Reference proteome</keyword>
<dbReference type="Pfam" id="PF12902">
    <property type="entry name" value="Ferritin-like"/>
    <property type="match status" value="1"/>
</dbReference>
<evidence type="ECO:0000259" key="1">
    <source>
        <dbReference type="Pfam" id="PF12902"/>
    </source>
</evidence>
<sequence>MNVSADPAISATTIGTHWNIRHLRQHLQFAIQLEYWTIPFYMAAMYSVKDPTSNAFKLVQAVVNQEMLHVQLACNVANAFGTTIDLEQAFIVPEYQGQNVPHLQFTDGEVDDDPLDPRQNYRPYSAEIGPLDELRINAMCLIEYPEDDVAEPPKLNQRVSEYSTIGEFYRAVQFGATQHVEAIRPNVNQVDIFKNYYRGFPDQTVSSAGVTGLQQVIDLISAITDQGEGVRRTNTVPNRFRNTADGFNEPMDHFARFNLIKDIKRREACYEGVANPPPGSAGAAAQAILVRNFNRFRGDMVSLFNGGSPANFGPNMVTLGGNILDCWRQGAIPRFS</sequence>
<protein>
    <recommendedName>
        <fullName evidence="1">Iminophenyl-pyruvate dimer synthase domain-containing protein</fullName>
    </recommendedName>
</protein>
<dbReference type="InterPro" id="IPR026820">
    <property type="entry name" value="VioB/RebD_dom"/>
</dbReference>
<feature type="domain" description="Iminophenyl-pyruvate dimer synthase" evidence="1">
    <location>
        <begin position="27"/>
        <end position="260"/>
    </location>
</feature>
<dbReference type="RefSeq" id="WP_106894061.1">
    <property type="nucleotide sequence ID" value="NZ_CP027860.1"/>
</dbReference>
<proteinExistence type="predicted"/>
<evidence type="ECO:0000313" key="2">
    <source>
        <dbReference type="EMBL" id="AVQ00143.1"/>
    </source>
</evidence>
<dbReference type="Gene3D" id="6.10.140.1530">
    <property type="match status" value="1"/>
</dbReference>